<evidence type="ECO:0000256" key="1">
    <source>
        <dbReference type="SAM" id="MobiDB-lite"/>
    </source>
</evidence>
<accession>A0AAN7F1C8</accession>
<protein>
    <submittedName>
        <fullName evidence="3">Uncharacterized protein</fullName>
    </submittedName>
</protein>
<evidence type="ECO:0000256" key="2">
    <source>
        <dbReference type="SAM" id="Phobius"/>
    </source>
</evidence>
<feature type="transmembrane region" description="Helical" evidence="2">
    <location>
        <begin position="12"/>
        <end position="31"/>
    </location>
</feature>
<evidence type="ECO:0000313" key="3">
    <source>
        <dbReference type="EMBL" id="KAK4583940.1"/>
    </source>
</evidence>
<reference evidence="3 4" key="1">
    <citation type="journal article" date="2023" name="G3 (Bethesda)">
        <title>A haplotype-resolved chromosome-scale genome for Quercus rubra L. provides insights into the genetics of adaptive traits for red oak species.</title>
        <authorList>
            <person name="Kapoor B."/>
            <person name="Jenkins J."/>
            <person name="Schmutz J."/>
            <person name="Zhebentyayeva T."/>
            <person name="Kuelheim C."/>
            <person name="Coggeshall M."/>
            <person name="Heim C."/>
            <person name="Lasky J.R."/>
            <person name="Leites L."/>
            <person name="Islam-Faridi N."/>
            <person name="Romero-Severson J."/>
            <person name="DeLeo V.L."/>
            <person name="Lucas S.M."/>
            <person name="Lazic D."/>
            <person name="Gailing O."/>
            <person name="Carlson J."/>
            <person name="Staton M."/>
        </authorList>
    </citation>
    <scope>NUCLEOTIDE SEQUENCE [LARGE SCALE GENOMIC DNA]</scope>
    <source>
        <strain evidence="3">Pseudo-F2</strain>
    </source>
</reference>
<organism evidence="3 4">
    <name type="scientific">Quercus rubra</name>
    <name type="common">Northern red oak</name>
    <name type="synonym">Quercus borealis</name>
    <dbReference type="NCBI Taxonomy" id="3512"/>
    <lineage>
        <taxon>Eukaryota</taxon>
        <taxon>Viridiplantae</taxon>
        <taxon>Streptophyta</taxon>
        <taxon>Embryophyta</taxon>
        <taxon>Tracheophyta</taxon>
        <taxon>Spermatophyta</taxon>
        <taxon>Magnoliopsida</taxon>
        <taxon>eudicotyledons</taxon>
        <taxon>Gunneridae</taxon>
        <taxon>Pentapetalae</taxon>
        <taxon>rosids</taxon>
        <taxon>fabids</taxon>
        <taxon>Fagales</taxon>
        <taxon>Fagaceae</taxon>
        <taxon>Quercus</taxon>
    </lineage>
</organism>
<feature type="compositionally biased region" description="Polar residues" evidence="1">
    <location>
        <begin position="70"/>
        <end position="83"/>
    </location>
</feature>
<keyword evidence="2" id="KW-0472">Membrane</keyword>
<keyword evidence="2" id="KW-1133">Transmembrane helix</keyword>
<feature type="region of interest" description="Disordered" evidence="1">
    <location>
        <begin position="62"/>
        <end position="87"/>
    </location>
</feature>
<name>A0AAN7F1C8_QUERU</name>
<dbReference type="Proteomes" id="UP001324115">
    <property type="component" value="Unassembled WGS sequence"/>
</dbReference>
<sequence>MAMEPVPMTVGRFWRFLTLGVGLGYTLKLALSGYHDLRNSGSSGGGISRSLTHHTQAEYARGVINKEISKSPTHPQTETTEYSATKDVPPELRLARIHKFIVKNGEAAKSKTLGELAKDLRAFGIGGIWSELAEAKGNEVVKKD</sequence>
<dbReference type="AlphaFoldDB" id="A0AAN7F1C8"/>
<keyword evidence="2" id="KW-0812">Transmembrane</keyword>
<proteinExistence type="predicted"/>
<evidence type="ECO:0000313" key="4">
    <source>
        <dbReference type="Proteomes" id="UP001324115"/>
    </source>
</evidence>
<dbReference type="EMBL" id="JAXUIC010000006">
    <property type="protein sequence ID" value="KAK4583940.1"/>
    <property type="molecule type" value="Genomic_DNA"/>
</dbReference>
<comment type="caution">
    <text evidence="3">The sequence shown here is derived from an EMBL/GenBank/DDBJ whole genome shotgun (WGS) entry which is preliminary data.</text>
</comment>
<gene>
    <name evidence="3" type="ORF">RGQ29_021886</name>
</gene>
<keyword evidence="4" id="KW-1185">Reference proteome</keyword>